<dbReference type="InterPro" id="IPR042197">
    <property type="entry name" value="Apaf_helical"/>
</dbReference>
<comment type="similarity">
    <text evidence="1">Belongs to the disease resistance NB-LRR family.</text>
</comment>
<organism evidence="8 9">
    <name type="scientific">Ziziphus jujuba</name>
    <name type="common">Chinese jujube</name>
    <name type="synonym">Ziziphus sativa</name>
    <dbReference type="NCBI Taxonomy" id="326968"/>
    <lineage>
        <taxon>Eukaryota</taxon>
        <taxon>Viridiplantae</taxon>
        <taxon>Streptophyta</taxon>
        <taxon>Embryophyta</taxon>
        <taxon>Tracheophyta</taxon>
        <taxon>Spermatophyta</taxon>
        <taxon>Magnoliopsida</taxon>
        <taxon>eudicotyledons</taxon>
        <taxon>Gunneridae</taxon>
        <taxon>Pentapetalae</taxon>
        <taxon>rosids</taxon>
        <taxon>fabids</taxon>
        <taxon>Rosales</taxon>
        <taxon>Rhamnaceae</taxon>
        <taxon>Paliureae</taxon>
        <taxon>Ziziphus</taxon>
    </lineage>
</organism>
<evidence type="ECO:0000256" key="2">
    <source>
        <dbReference type="ARBA" id="ARBA00022737"/>
    </source>
</evidence>
<dbReference type="Gene3D" id="1.10.8.430">
    <property type="entry name" value="Helical domain of apoptotic protease-activating factors"/>
    <property type="match status" value="1"/>
</dbReference>
<reference evidence="8 9" key="1">
    <citation type="submission" date="2025-05" db="UniProtKB">
        <authorList>
            <consortium name="RefSeq"/>
        </authorList>
    </citation>
    <scope>NUCLEOTIDE SEQUENCE [LARGE SCALE GENOMIC DNA]</scope>
    <source>
        <tissue evidence="9 10">Seedling</tissue>
    </source>
</reference>
<feature type="domain" description="Disease resistance R13L4/SHOC-2-like LRR" evidence="7">
    <location>
        <begin position="325"/>
        <end position="467"/>
    </location>
</feature>
<dbReference type="Gene3D" id="3.40.50.300">
    <property type="entry name" value="P-loop containing nucleotide triphosphate hydrolases"/>
    <property type="match status" value="1"/>
</dbReference>
<evidence type="ECO:0000313" key="9">
    <source>
        <dbReference type="RefSeq" id="XP_060670427.1"/>
    </source>
</evidence>
<dbReference type="RefSeq" id="XP_060671023.1">
    <property type="nucleotide sequence ID" value="XM_060815040.1"/>
</dbReference>
<evidence type="ECO:0000259" key="7">
    <source>
        <dbReference type="Pfam" id="PF23598"/>
    </source>
</evidence>
<accession>A0ABM4A120</accession>
<gene>
    <name evidence="9" type="primary">LOC132800519</name>
    <name evidence="10" type="synonym">LOC132800768</name>
</gene>
<keyword evidence="3" id="KW-0547">Nucleotide-binding</keyword>
<dbReference type="InterPro" id="IPR032675">
    <property type="entry name" value="LRR_dom_sf"/>
</dbReference>
<name>A0ABM4A120_ZIZJJ</name>
<dbReference type="InterPro" id="IPR050905">
    <property type="entry name" value="Plant_NBS-LRR"/>
</dbReference>
<evidence type="ECO:0000256" key="1">
    <source>
        <dbReference type="ARBA" id="ARBA00008894"/>
    </source>
</evidence>
<evidence type="ECO:0000256" key="5">
    <source>
        <dbReference type="ARBA" id="ARBA00022840"/>
    </source>
</evidence>
<proteinExistence type="inferred from homology"/>
<dbReference type="InterPro" id="IPR055414">
    <property type="entry name" value="LRR_R13L4/SHOC2-like"/>
</dbReference>
<evidence type="ECO:0000259" key="6">
    <source>
        <dbReference type="Pfam" id="PF00931"/>
    </source>
</evidence>
<evidence type="ECO:0000256" key="4">
    <source>
        <dbReference type="ARBA" id="ARBA00022821"/>
    </source>
</evidence>
<protein>
    <submittedName>
        <fullName evidence="9 10">Disease resistance protein At4g27190-like</fullName>
    </submittedName>
</protein>
<dbReference type="SUPFAM" id="SSF52058">
    <property type="entry name" value="L domain-like"/>
    <property type="match status" value="1"/>
</dbReference>
<keyword evidence="2" id="KW-0677">Repeat</keyword>
<keyword evidence="4" id="KW-0611">Plant defense</keyword>
<dbReference type="GeneID" id="132800519"/>
<dbReference type="Pfam" id="PF23598">
    <property type="entry name" value="LRR_14"/>
    <property type="match status" value="1"/>
</dbReference>
<evidence type="ECO:0000313" key="8">
    <source>
        <dbReference type="Proteomes" id="UP001652623"/>
    </source>
</evidence>
<dbReference type="PANTHER" id="PTHR33463">
    <property type="entry name" value="NB-ARC DOMAIN-CONTAINING PROTEIN-RELATED"/>
    <property type="match status" value="1"/>
</dbReference>
<evidence type="ECO:0000313" key="10">
    <source>
        <dbReference type="RefSeq" id="XP_060671023.1"/>
    </source>
</evidence>
<dbReference type="Gene3D" id="3.80.10.10">
    <property type="entry name" value="Ribonuclease Inhibitor"/>
    <property type="match status" value="1"/>
</dbReference>
<dbReference type="Pfam" id="PF00931">
    <property type="entry name" value="NB-ARC"/>
    <property type="match status" value="1"/>
</dbReference>
<evidence type="ECO:0000256" key="3">
    <source>
        <dbReference type="ARBA" id="ARBA00022741"/>
    </source>
</evidence>
<keyword evidence="5" id="KW-0067">ATP-binding</keyword>
<feature type="domain" description="NB-ARC" evidence="6">
    <location>
        <begin position="14"/>
        <end position="102"/>
    </location>
</feature>
<dbReference type="Proteomes" id="UP001652623">
    <property type="component" value="Chromosome 2"/>
</dbReference>
<sequence>MADRLGLKFDGVMEFERALELRNRMKNEKRFLIILDDIWNDKLKLEDVGIVFESDQKRCKILMTSRFERVLGNNMGVDKNFKVDILSEDEARNWFESIVGDKFVTTPAFEEYGNKIVKKCGRLPLCIVTAAHSLKNCDKLPLWRNTWRQLQRSKHDEVVHTAIKLCYDKLRSDEAKQLLLLCSLHEEDVNISMENLMRYCVGQINMFKDAYTLQEARDLVYCLVEELKDCCLLLGGDHSDTVKMHDVVRDVTVSIAKESHDTHCFGDGSEVEKFLEEKKFEDLKAISLPNGYLDELVFDKSEYTKLQLMICMRKKYRETIPRGFLDRIKLLRVLVLYPEVSASHLSSLQNLCTLCLGNFDVKDIAEIGKLKYLEILDLSRSKVEKFPGEIGQLTRLRMLDLNGCQDLQVIEPNVILHLKRLEELYVDWFVNWHSVDHVDSNGEKSNAGLDELKHLDHLTALHLCFKEGTFPTE</sequence>
<dbReference type="InterPro" id="IPR002182">
    <property type="entry name" value="NB-ARC"/>
</dbReference>
<dbReference type="PRINTS" id="PR00364">
    <property type="entry name" value="DISEASERSIST"/>
</dbReference>
<dbReference type="SUPFAM" id="SSF52540">
    <property type="entry name" value="P-loop containing nucleoside triphosphate hydrolases"/>
    <property type="match status" value="1"/>
</dbReference>
<dbReference type="PANTHER" id="PTHR33463:SF198">
    <property type="entry name" value="RPP4C3"/>
    <property type="match status" value="1"/>
</dbReference>
<dbReference type="InterPro" id="IPR027417">
    <property type="entry name" value="P-loop_NTPase"/>
</dbReference>
<keyword evidence="8" id="KW-1185">Reference proteome</keyword>
<dbReference type="RefSeq" id="XP_060670427.1">
    <property type="nucleotide sequence ID" value="XM_060814444.1"/>
</dbReference>